<dbReference type="PROSITE" id="PS01012">
    <property type="entry name" value="FOLYLPOLYGLU_SYNT_2"/>
    <property type="match status" value="1"/>
</dbReference>
<evidence type="ECO:0000256" key="6">
    <source>
        <dbReference type="ARBA" id="ARBA00022842"/>
    </source>
</evidence>
<dbReference type="InterPro" id="IPR013221">
    <property type="entry name" value="Mur_ligase_cen"/>
</dbReference>
<accession>A0A6J6WTC6</accession>
<comment type="similarity">
    <text evidence="1">Belongs to the folylpolyglutamate synthase family.</text>
</comment>
<organism evidence="9">
    <name type="scientific">freshwater metagenome</name>
    <dbReference type="NCBI Taxonomy" id="449393"/>
    <lineage>
        <taxon>unclassified sequences</taxon>
        <taxon>metagenomes</taxon>
        <taxon>ecological metagenomes</taxon>
    </lineage>
</organism>
<dbReference type="Gene3D" id="3.90.190.20">
    <property type="entry name" value="Mur ligase, C-terminal domain"/>
    <property type="match status" value="1"/>
</dbReference>
<dbReference type="SUPFAM" id="SSF53623">
    <property type="entry name" value="MurD-like peptide ligases, catalytic domain"/>
    <property type="match status" value="1"/>
</dbReference>
<dbReference type="GO" id="GO:0004326">
    <property type="term" value="F:tetrahydrofolylpolyglutamate synthase activity"/>
    <property type="evidence" value="ECO:0007669"/>
    <property type="project" value="InterPro"/>
</dbReference>
<dbReference type="Pfam" id="PF02875">
    <property type="entry name" value="Mur_ligase_C"/>
    <property type="match status" value="1"/>
</dbReference>
<dbReference type="PANTHER" id="PTHR11136:SF0">
    <property type="entry name" value="DIHYDROFOLATE SYNTHETASE-RELATED"/>
    <property type="match status" value="1"/>
</dbReference>
<dbReference type="GO" id="GO:0005737">
    <property type="term" value="C:cytoplasm"/>
    <property type="evidence" value="ECO:0007669"/>
    <property type="project" value="TreeGrafter"/>
</dbReference>
<proteinExistence type="inferred from homology"/>
<sequence length="441" mass="47704">MRFARFAQANAWLESHIDFEKVAPNRSDIPTLQPIHDTLAALADPHHDYSKIHVTGTNGKGTTTTLISNLLHEWGLSVGTFVSPDLHRVNERILLNGEPVRDEQFTMLISRLADVETATGIVLTRFELLTVAAFLHFSDMGVDVAVIEVGMGGTWDSTNVIDADVSVLTNVSLDHTSVLGNSVAEIASDKVGIFRTSGIAVLGTIDETVVEIAEARVAELGSPLIRLGRDFALERNDLAVGGRMLDLHTPMGEYHQVLLTLHGIHQGMNALTALVATESFLGRALTEDVVEAVFGLASIAGRMEVLEHYPLIMIDGAHNPAGVISLAETLEEAFHLAGQRRVVLGMLTGREIADMIEPLLAIGVDEFIVCEPLSPRTQKADLIAEFIVSRGAHATVVLDPREAVRHARELSGEDDQIIVAGSLYLVGDVRAGLLALPHQHR</sequence>
<evidence type="ECO:0000256" key="5">
    <source>
        <dbReference type="ARBA" id="ARBA00022840"/>
    </source>
</evidence>
<protein>
    <submittedName>
        <fullName evidence="9">Unannotated protein</fullName>
    </submittedName>
</protein>
<dbReference type="AlphaFoldDB" id="A0A6J6WTC6"/>
<dbReference type="GO" id="GO:0046872">
    <property type="term" value="F:metal ion binding"/>
    <property type="evidence" value="ECO:0007669"/>
    <property type="project" value="UniProtKB-KW"/>
</dbReference>
<evidence type="ECO:0000256" key="3">
    <source>
        <dbReference type="ARBA" id="ARBA00022723"/>
    </source>
</evidence>
<keyword evidence="6" id="KW-0460">Magnesium</keyword>
<keyword evidence="4" id="KW-0547">Nucleotide-binding</keyword>
<keyword evidence="5" id="KW-0067">ATP-binding</keyword>
<dbReference type="SUPFAM" id="SSF53244">
    <property type="entry name" value="MurD-like peptide ligases, peptide-binding domain"/>
    <property type="match status" value="1"/>
</dbReference>
<dbReference type="NCBIfam" id="TIGR01499">
    <property type="entry name" value="folC"/>
    <property type="match status" value="1"/>
</dbReference>
<reference evidence="9" key="1">
    <citation type="submission" date="2020-05" db="EMBL/GenBank/DDBJ databases">
        <authorList>
            <person name="Chiriac C."/>
            <person name="Salcher M."/>
            <person name="Ghai R."/>
            <person name="Kavagutti S V."/>
        </authorList>
    </citation>
    <scope>NUCLEOTIDE SEQUENCE</scope>
</reference>
<name>A0A6J6WTC6_9ZZZZ</name>
<dbReference type="Gene3D" id="3.40.1190.10">
    <property type="entry name" value="Mur-like, catalytic domain"/>
    <property type="match status" value="1"/>
</dbReference>
<evidence type="ECO:0000313" key="9">
    <source>
        <dbReference type="EMBL" id="CAB4788062.1"/>
    </source>
</evidence>
<evidence type="ECO:0000256" key="2">
    <source>
        <dbReference type="ARBA" id="ARBA00022598"/>
    </source>
</evidence>
<dbReference type="GO" id="GO:0008841">
    <property type="term" value="F:dihydrofolate synthase activity"/>
    <property type="evidence" value="ECO:0007669"/>
    <property type="project" value="TreeGrafter"/>
</dbReference>
<dbReference type="PIRSF" id="PIRSF001563">
    <property type="entry name" value="Folylpolyglu_synth"/>
    <property type="match status" value="1"/>
</dbReference>
<dbReference type="EMBL" id="CAFAAB010000108">
    <property type="protein sequence ID" value="CAB4788062.1"/>
    <property type="molecule type" value="Genomic_DNA"/>
</dbReference>
<gene>
    <name evidence="9" type="ORF">UFOPK2958_00955</name>
</gene>
<dbReference type="InterPro" id="IPR001645">
    <property type="entry name" value="Folylpolyglutamate_synth"/>
</dbReference>
<dbReference type="InterPro" id="IPR036615">
    <property type="entry name" value="Mur_ligase_C_dom_sf"/>
</dbReference>
<evidence type="ECO:0000259" key="7">
    <source>
        <dbReference type="Pfam" id="PF02875"/>
    </source>
</evidence>
<dbReference type="GO" id="GO:0005524">
    <property type="term" value="F:ATP binding"/>
    <property type="evidence" value="ECO:0007669"/>
    <property type="project" value="UniProtKB-KW"/>
</dbReference>
<keyword evidence="2" id="KW-0436">Ligase</keyword>
<keyword evidence="3" id="KW-0479">Metal-binding</keyword>
<evidence type="ECO:0000259" key="8">
    <source>
        <dbReference type="Pfam" id="PF08245"/>
    </source>
</evidence>
<evidence type="ECO:0000256" key="1">
    <source>
        <dbReference type="ARBA" id="ARBA00008276"/>
    </source>
</evidence>
<dbReference type="PANTHER" id="PTHR11136">
    <property type="entry name" value="FOLYLPOLYGLUTAMATE SYNTHASE-RELATED"/>
    <property type="match status" value="1"/>
</dbReference>
<dbReference type="Pfam" id="PF08245">
    <property type="entry name" value="Mur_ligase_M"/>
    <property type="match status" value="1"/>
</dbReference>
<evidence type="ECO:0000256" key="4">
    <source>
        <dbReference type="ARBA" id="ARBA00022741"/>
    </source>
</evidence>
<dbReference type="InterPro" id="IPR004101">
    <property type="entry name" value="Mur_ligase_C"/>
</dbReference>
<feature type="domain" description="Mur ligase central" evidence="8">
    <location>
        <begin position="54"/>
        <end position="276"/>
    </location>
</feature>
<feature type="domain" description="Mur ligase C-terminal" evidence="7">
    <location>
        <begin position="301"/>
        <end position="422"/>
    </location>
</feature>
<dbReference type="PROSITE" id="PS01011">
    <property type="entry name" value="FOLYLPOLYGLU_SYNT_1"/>
    <property type="match status" value="1"/>
</dbReference>
<dbReference type="InterPro" id="IPR018109">
    <property type="entry name" value="Folylpolyglutamate_synth_CS"/>
</dbReference>
<dbReference type="InterPro" id="IPR036565">
    <property type="entry name" value="Mur-like_cat_sf"/>
</dbReference>